<gene>
    <name evidence="4" type="ORF">THRCLA_09317</name>
</gene>
<dbReference type="InterPro" id="IPR002110">
    <property type="entry name" value="Ankyrin_rpt"/>
</dbReference>
<dbReference type="STRING" id="74557.A0A1V9YXF7"/>
<organism evidence="4 5">
    <name type="scientific">Thraustotheca clavata</name>
    <dbReference type="NCBI Taxonomy" id="74557"/>
    <lineage>
        <taxon>Eukaryota</taxon>
        <taxon>Sar</taxon>
        <taxon>Stramenopiles</taxon>
        <taxon>Oomycota</taxon>
        <taxon>Saprolegniomycetes</taxon>
        <taxon>Saprolegniales</taxon>
        <taxon>Achlyaceae</taxon>
        <taxon>Thraustotheca</taxon>
    </lineage>
</organism>
<comment type="caution">
    <text evidence="4">The sequence shown here is derived from an EMBL/GenBank/DDBJ whole genome shotgun (WGS) entry which is preliminary data.</text>
</comment>
<sequence>MVANPQEESFDREFKTFTSPLAMNRVWLAAHAGDTLLLQQLLSRLSSDPLERKSVIEYSGHNKQTPLITACIKGHSACVYALLQHGANVYAQDMEGHTGLHHACIHADYDIVAILLTIQDPALRNREGLSALDVCRRNIDRRRRVMQSAKCLELIELRCRLFEGWIYESVNNLASSALGLRSLQSWVRRYAIAFSIGSPEYVEISFYDVIDGLRTLTPRSTILFRVHDPVLLNTQRKMFNPKPYNFTIAGARKMPGGYIGQPDYFELAAFNQHEYDQWTSFMFAVMHSTSSSPQTESHRASLTTMSSFPRDLYAPTA</sequence>
<evidence type="ECO:0000313" key="4">
    <source>
        <dbReference type="EMBL" id="OQR90504.1"/>
    </source>
</evidence>
<evidence type="ECO:0000256" key="1">
    <source>
        <dbReference type="ARBA" id="ARBA00022737"/>
    </source>
</evidence>
<keyword evidence="1" id="KW-0677">Repeat</keyword>
<dbReference type="PANTHER" id="PTHR24173:SF74">
    <property type="entry name" value="ANKYRIN REPEAT DOMAIN-CONTAINING PROTEIN 16"/>
    <property type="match status" value="1"/>
</dbReference>
<dbReference type="AlphaFoldDB" id="A0A1V9YXF7"/>
<reference evidence="4 5" key="1">
    <citation type="journal article" date="2014" name="Genome Biol. Evol.">
        <title>The secreted proteins of Achlya hypogyna and Thraustotheca clavata identify the ancestral oomycete secretome and reveal gene acquisitions by horizontal gene transfer.</title>
        <authorList>
            <person name="Misner I."/>
            <person name="Blouin N."/>
            <person name="Leonard G."/>
            <person name="Richards T.A."/>
            <person name="Lane C.E."/>
        </authorList>
    </citation>
    <scope>NUCLEOTIDE SEQUENCE [LARGE SCALE GENOMIC DNA]</scope>
    <source>
        <strain evidence="4 5">ATCC 34112</strain>
    </source>
</reference>
<protein>
    <submittedName>
        <fullName evidence="4">Uncharacterized protein</fullName>
    </submittedName>
</protein>
<keyword evidence="5" id="KW-1185">Reference proteome</keyword>
<evidence type="ECO:0000256" key="2">
    <source>
        <dbReference type="ARBA" id="ARBA00023043"/>
    </source>
</evidence>
<feature type="repeat" description="ANK" evidence="3">
    <location>
        <begin position="62"/>
        <end position="94"/>
    </location>
</feature>
<dbReference type="PROSITE" id="PS50088">
    <property type="entry name" value="ANK_REPEAT"/>
    <property type="match status" value="1"/>
</dbReference>
<dbReference type="Pfam" id="PF12796">
    <property type="entry name" value="Ank_2"/>
    <property type="match status" value="1"/>
</dbReference>
<name>A0A1V9YXF7_9STRA</name>
<evidence type="ECO:0000313" key="5">
    <source>
        <dbReference type="Proteomes" id="UP000243217"/>
    </source>
</evidence>
<dbReference type="SUPFAM" id="SSF48403">
    <property type="entry name" value="Ankyrin repeat"/>
    <property type="match status" value="1"/>
</dbReference>
<accession>A0A1V9YXF7</accession>
<proteinExistence type="predicted"/>
<keyword evidence="2 3" id="KW-0040">ANK repeat</keyword>
<dbReference type="Gene3D" id="1.25.40.20">
    <property type="entry name" value="Ankyrin repeat-containing domain"/>
    <property type="match status" value="1"/>
</dbReference>
<dbReference type="InterPro" id="IPR036770">
    <property type="entry name" value="Ankyrin_rpt-contain_sf"/>
</dbReference>
<dbReference type="OrthoDB" id="1711136at2759"/>
<dbReference type="EMBL" id="JNBS01002532">
    <property type="protein sequence ID" value="OQR90504.1"/>
    <property type="molecule type" value="Genomic_DNA"/>
</dbReference>
<dbReference type="SMART" id="SM00248">
    <property type="entry name" value="ANK"/>
    <property type="match status" value="2"/>
</dbReference>
<dbReference type="PANTHER" id="PTHR24173">
    <property type="entry name" value="ANKYRIN REPEAT CONTAINING"/>
    <property type="match status" value="1"/>
</dbReference>
<dbReference type="PROSITE" id="PS50297">
    <property type="entry name" value="ANK_REP_REGION"/>
    <property type="match status" value="1"/>
</dbReference>
<evidence type="ECO:0000256" key="3">
    <source>
        <dbReference type="PROSITE-ProRule" id="PRU00023"/>
    </source>
</evidence>
<dbReference type="Proteomes" id="UP000243217">
    <property type="component" value="Unassembled WGS sequence"/>
</dbReference>